<evidence type="ECO:0000313" key="14">
    <source>
        <dbReference type="Proteomes" id="UP000498740"/>
    </source>
</evidence>
<gene>
    <name evidence="13" type="ORF">Smic_05540</name>
</gene>
<evidence type="ECO:0000256" key="8">
    <source>
        <dbReference type="ARBA" id="ARBA00022989"/>
    </source>
</evidence>
<keyword evidence="8 10" id="KW-1133">Transmembrane helix</keyword>
<dbReference type="InterPro" id="IPR039421">
    <property type="entry name" value="Type_1_exporter"/>
</dbReference>
<dbReference type="EMBL" id="BLWD01000001">
    <property type="protein sequence ID" value="GFN01998.1"/>
    <property type="molecule type" value="Genomic_DNA"/>
</dbReference>
<feature type="transmembrane region" description="Helical" evidence="10">
    <location>
        <begin position="28"/>
        <end position="46"/>
    </location>
</feature>
<feature type="domain" description="ABC transporter" evidence="11">
    <location>
        <begin position="305"/>
        <end position="539"/>
    </location>
</feature>
<reference evidence="13 14" key="1">
    <citation type="submission" date="2020-05" db="EMBL/GenBank/DDBJ databases">
        <title>Whole genome shotgun sequence of Streptomyces microflavus NBRC 13062.</title>
        <authorList>
            <person name="Komaki H."/>
            <person name="Tamura T."/>
        </authorList>
    </citation>
    <scope>NUCLEOTIDE SEQUENCE [LARGE SCALE GENOMIC DNA]</scope>
    <source>
        <strain evidence="13 14">NBRC 13062</strain>
    </source>
</reference>
<feature type="transmembrane region" description="Helical" evidence="10">
    <location>
        <begin position="132"/>
        <end position="151"/>
    </location>
</feature>
<evidence type="ECO:0000256" key="1">
    <source>
        <dbReference type="ARBA" id="ARBA00004651"/>
    </source>
</evidence>
<comment type="caution">
    <text evidence="13">The sequence shown here is derived from an EMBL/GenBank/DDBJ whole genome shotgun (WGS) entry which is preliminary data.</text>
</comment>
<evidence type="ECO:0000259" key="11">
    <source>
        <dbReference type="PROSITE" id="PS50893"/>
    </source>
</evidence>
<dbReference type="PANTHER" id="PTHR24221">
    <property type="entry name" value="ATP-BINDING CASSETTE SUB-FAMILY B"/>
    <property type="match status" value="1"/>
</dbReference>
<feature type="transmembrane region" description="Helical" evidence="10">
    <location>
        <begin position="107"/>
        <end position="126"/>
    </location>
</feature>
<evidence type="ECO:0000313" key="13">
    <source>
        <dbReference type="EMBL" id="GFN01998.1"/>
    </source>
</evidence>
<organism evidence="13 14">
    <name type="scientific">Streptomyces microflavus</name>
    <name type="common">Streptomyces lipmanii</name>
    <dbReference type="NCBI Taxonomy" id="1919"/>
    <lineage>
        <taxon>Bacteria</taxon>
        <taxon>Bacillati</taxon>
        <taxon>Actinomycetota</taxon>
        <taxon>Actinomycetes</taxon>
        <taxon>Kitasatosporales</taxon>
        <taxon>Streptomycetaceae</taxon>
        <taxon>Streptomyces</taxon>
    </lineage>
</organism>
<keyword evidence="7 13" id="KW-0067">ATP-binding</keyword>
<dbReference type="GO" id="GO:0140359">
    <property type="term" value="F:ABC-type transporter activity"/>
    <property type="evidence" value="ECO:0007669"/>
    <property type="project" value="InterPro"/>
</dbReference>
<dbReference type="AlphaFoldDB" id="A0A7J0CI93"/>
<evidence type="ECO:0000259" key="12">
    <source>
        <dbReference type="PROSITE" id="PS50929"/>
    </source>
</evidence>
<keyword evidence="3" id="KW-1003">Cell membrane</keyword>
<dbReference type="InterPro" id="IPR011527">
    <property type="entry name" value="ABC1_TM_dom"/>
</dbReference>
<keyword evidence="5 10" id="KW-0812">Transmembrane</keyword>
<feature type="domain" description="ABC transmembrane type-1" evidence="12">
    <location>
        <begin position="1"/>
        <end position="274"/>
    </location>
</feature>
<accession>A0A7J0CI93</accession>
<dbReference type="SUPFAM" id="SSF52540">
    <property type="entry name" value="P-loop containing nucleoside triphosphate hydrolases"/>
    <property type="match status" value="1"/>
</dbReference>
<dbReference type="GO" id="GO:0016887">
    <property type="term" value="F:ATP hydrolysis activity"/>
    <property type="evidence" value="ECO:0007669"/>
    <property type="project" value="InterPro"/>
</dbReference>
<dbReference type="Pfam" id="PF00664">
    <property type="entry name" value="ABC_membrane"/>
    <property type="match status" value="1"/>
</dbReference>
<evidence type="ECO:0000256" key="7">
    <source>
        <dbReference type="ARBA" id="ARBA00022840"/>
    </source>
</evidence>
<evidence type="ECO:0000256" key="4">
    <source>
        <dbReference type="ARBA" id="ARBA00022519"/>
    </source>
</evidence>
<dbReference type="CDD" id="cd07346">
    <property type="entry name" value="ABC_6TM_exporters"/>
    <property type="match status" value="1"/>
</dbReference>
<dbReference type="PROSITE" id="PS50893">
    <property type="entry name" value="ABC_TRANSPORTER_2"/>
    <property type="match status" value="1"/>
</dbReference>
<sequence>MAVVASIAGPYLLGGLVEDLSKGVAELHLERTAAIFALALVIQTVFTRSMRLRGAMLGEEMLADLREDFLVRAVGLPPGVLERAGTGDLLSRITTDIDRLANAMREAVPQLAIGVVWAGLLLGALTVTAPPLALAVAIALPVLIVGCRWYFRRAPSAYRSEAAGYAAVAAMLAETVDAGRTVEAHRLGARRVALSDRRITEWTAWERYTLFLRSVLFPVFNATYVTILGAVLLLGGWFVLEGWLTVGQLTTGALLAQMMVDPIGLILRWYDELQVAQVSLARLVGVREIEPDAGNAEVGPDGRDVRADEVRFGYREGVDVLHQVSLNVAPGTRLALVGPSGAGKSTLGRLLAGIYAPRTGEVTLGGAELSQMTAERVREHVALVNQEHHVFVGSLRDNLLLARNGAQDAELWASLAAVDADGWAKGLDKGLDTEVGSGGFALTPAQAQQIALARLVLADPHTLVLDEATSLLDPRAARHLERSLARVLEGRTVVAIAHRLHTAHDADVIAVVEDGRISELGSHDELVAADGAYAALWRSWHG</sequence>
<evidence type="ECO:0000256" key="2">
    <source>
        <dbReference type="ARBA" id="ARBA00022448"/>
    </source>
</evidence>
<evidence type="ECO:0000256" key="6">
    <source>
        <dbReference type="ARBA" id="ARBA00022741"/>
    </source>
</evidence>
<dbReference type="GO" id="GO:0034040">
    <property type="term" value="F:ATPase-coupled lipid transmembrane transporter activity"/>
    <property type="evidence" value="ECO:0007669"/>
    <property type="project" value="TreeGrafter"/>
</dbReference>
<evidence type="ECO:0000256" key="10">
    <source>
        <dbReference type="SAM" id="Phobius"/>
    </source>
</evidence>
<name>A0A7J0CI93_STRMI</name>
<dbReference type="Pfam" id="PF00005">
    <property type="entry name" value="ABC_tran"/>
    <property type="match status" value="1"/>
</dbReference>
<comment type="subcellular location">
    <subcellularLocation>
        <location evidence="1">Cell membrane</location>
        <topology evidence="1">Multi-pass membrane protein</topology>
    </subcellularLocation>
</comment>
<keyword evidence="6" id="KW-0547">Nucleotide-binding</keyword>
<keyword evidence="2" id="KW-0813">Transport</keyword>
<evidence type="ECO:0000256" key="9">
    <source>
        <dbReference type="ARBA" id="ARBA00023136"/>
    </source>
</evidence>
<dbReference type="InterPro" id="IPR003593">
    <property type="entry name" value="AAA+_ATPase"/>
</dbReference>
<keyword evidence="4" id="KW-0997">Cell inner membrane</keyword>
<keyword evidence="9 10" id="KW-0472">Membrane</keyword>
<dbReference type="InterPro" id="IPR027417">
    <property type="entry name" value="P-loop_NTPase"/>
</dbReference>
<evidence type="ECO:0000256" key="5">
    <source>
        <dbReference type="ARBA" id="ARBA00022692"/>
    </source>
</evidence>
<dbReference type="GO" id="GO:0005524">
    <property type="term" value="F:ATP binding"/>
    <property type="evidence" value="ECO:0007669"/>
    <property type="project" value="UniProtKB-KW"/>
</dbReference>
<dbReference type="PROSITE" id="PS50929">
    <property type="entry name" value="ABC_TM1F"/>
    <property type="match status" value="1"/>
</dbReference>
<dbReference type="Proteomes" id="UP000498740">
    <property type="component" value="Unassembled WGS sequence"/>
</dbReference>
<proteinExistence type="predicted"/>
<evidence type="ECO:0000256" key="3">
    <source>
        <dbReference type="ARBA" id="ARBA00022475"/>
    </source>
</evidence>
<dbReference type="InterPro" id="IPR003439">
    <property type="entry name" value="ABC_transporter-like_ATP-bd"/>
</dbReference>
<dbReference type="InterPro" id="IPR036640">
    <property type="entry name" value="ABC1_TM_sf"/>
</dbReference>
<dbReference type="SMART" id="SM00382">
    <property type="entry name" value="AAA"/>
    <property type="match status" value="1"/>
</dbReference>
<dbReference type="FunFam" id="3.40.50.300:FF:001001">
    <property type="entry name" value="Multidrug ABC transporter ATP-binding protein"/>
    <property type="match status" value="1"/>
</dbReference>
<dbReference type="SUPFAM" id="SSF90123">
    <property type="entry name" value="ABC transporter transmembrane region"/>
    <property type="match status" value="1"/>
</dbReference>
<protein>
    <submittedName>
        <fullName evidence="13">Multidrug ABC transporter ATP-binding protein</fullName>
    </submittedName>
</protein>
<dbReference type="Gene3D" id="1.20.1560.10">
    <property type="entry name" value="ABC transporter type 1, transmembrane domain"/>
    <property type="match status" value="1"/>
</dbReference>
<dbReference type="Gene3D" id="3.40.50.300">
    <property type="entry name" value="P-loop containing nucleotide triphosphate hydrolases"/>
    <property type="match status" value="1"/>
</dbReference>
<feature type="transmembrane region" description="Helical" evidence="10">
    <location>
        <begin position="215"/>
        <end position="240"/>
    </location>
</feature>
<dbReference type="PANTHER" id="PTHR24221:SF654">
    <property type="entry name" value="ATP-BINDING CASSETTE SUB-FAMILY B MEMBER 6"/>
    <property type="match status" value="1"/>
</dbReference>
<dbReference type="GO" id="GO:0005886">
    <property type="term" value="C:plasma membrane"/>
    <property type="evidence" value="ECO:0007669"/>
    <property type="project" value="UniProtKB-SubCell"/>
</dbReference>